<evidence type="ECO:0008006" key="4">
    <source>
        <dbReference type="Google" id="ProtNLM"/>
    </source>
</evidence>
<organism evidence="2 3">
    <name type="scientific">Trichonephila inaurata madagascariensis</name>
    <dbReference type="NCBI Taxonomy" id="2747483"/>
    <lineage>
        <taxon>Eukaryota</taxon>
        <taxon>Metazoa</taxon>
        <taxon>Ecdysozoa</taxon>
        <taxon>Arthropoda</taxon>
        <taxon>Chelicerata</taxon>
        <taxon>Arachnida</taxon>
        <taxon>Araneae</taxon>
        <taxon>Araneomorphae</taxon>
        <taxon>Entelegynae</taxon>
        <taxon>Araneoidea</taxon>
        <taxon>Nephilidae</taxon>
        <taxon>Trichonephila</taxon>
        <taxon>Trichonephila inaurata</taxon>
    </lineage>
</organism>
<evidence type="ECO:0000313" key="3">
    <source>
        <dbReference type="Proteomes" id="UP000886998"/>
    </source>
</evidence>
<accession>A0A8X7CDG5</accession>
<dbReference type="OrthoDB" id="8069526at2759"/>
<evidence type="ECO:0000256" key="1">
    <source>
        <dbReference type="SAM" id="MobiDB-lite"/>
    </source>
</evidence>
<feature type="compositionally biased region" description="Polar residues" evidence="1">
    <location>
        <begin position="19"/>
        <end position="29"/>
    </location>
</feature>
<dbReference type="EMBL" id="BMAV01014158">
    <property type="protein sequence ID" value="GFY62270.1"/>
    <property type="molecule type" value="Genomic_DNA"/>
</dbReference>
<feature type="non-terminal residue" evidence="2">
    <location>
        <position position="1"/>
    </location>
</feature>
<proteinExistence type="predicted"/>
<keyword evidence="3" id="KW-1185">Reference proteome</keyword>
<gene>
    <name evidence="2" type="ORF">TNIN_89421</name>
</gene>
<dbReference type="Proteomes" id="UP000886998">
    <property type="component" value="Unassembled WGS sequence"/>
</dbReference>
<dbReference type="Gene3D" id="3.30.890.10">
    <property type="entry name" value="Methyl-cpg-binding Protein 2, Chain A"/>
    <property type="match status" value="1"/>
</dbReference>
<reference evidence="2" key="1">
    <citation type="submission" date="2020-08" db="EMBL/GenBank/DDBJ databases">
        <title>Multicomponent nature underlies the extraordinary mechanical properties of spider dragline silk.</title>
        <authorList>
            <person name="Kono N."/>
            <person name="Nakamura H."/>
            <person name="Mori M."/>
            <person name="Yoshida Y."/>
            <person name="Ohtoshi R."/>
            <person name="Malay A.D."/>
            <person name="Moran D.A.P."/>
            <person name="Tomita M."/>
            <person name="Numata K."/>
            <person name="Arakawa K."/>
        </authorList>
    </citation>
    <scope>NUCLEOTIDE SEQUENCE</scope>
</reference>
<dbReference type="AlphaFoldDB" id="A0A8X7CDG5"/>
<sequence>LKFSDYEVVENCDDDDKTVNNIPVSLPQNSDSETEDEESSRTDSSVVPVKTTWKRVVVPRPDGFRNDIYYYELGKSQRLRSCNEI</sequence>
<protein>
    <recommendedName>
        <fullName evidence="4">MBD domain-containing protein</fullName>
    </recommendedName>
</protein>
<feature type="region of interest" description="Disordered" evidence="1">
    <location>
        <begin position="14"/>
        <end position="46"/>
    </location>
</feature>
<evidence type="ECO:0000313" key="2">
    <source>
        <dbReference type="EMBL" id="GFY62270.1"/>
    </source>
</evidence>
<name>A0A8X7CDG5_9ARAC</name>
<comment type="caution">
    <text evidence="2">The sequence shown here is derived from an EMBL/GenBank/DDBJ whole genome shotgun (WGS) entry which is preliminary data.</text>
</comment>